<keyword evidence="7" id="KW-0963">Cytoplasm</keyword>
<dbReference type="AlphaFoldDB" id="A0A2J6QMX7"/>
<dbReference type="PROSITE" id="PS51151">
    <property type="entry name" value="NAC_AB"/>
    <property type="match status" value="1"/>
</dbReference>
<comment type="subcellular location">
    <subcellularLocation>
        <location evidence="3">Cytoplasm</location>
    </subcellularLocation>
    <subcellularLocation>
        <location evidence="2">Nucleus</location>
    </subcellularLocation>
</comment>
<evidence type="ECO:0000256" key="7">
    <source>
        <dbReference type="ARBA" id="ARBA00022490"/>
    </source>
</evidence>
<dbReference type="Proteomes" id="UP000235672">
    <property type="component" value="Unassembled WGS sequence"/>
</dbReference>
<comment type="similarity">
    <text evidence="5">Belongs to the NAC-alpha family.</text>
</comment>
<feature type="domain" description="NAC-A/B" evidence="13">
    <location>
        <begin position="224"/>
        <end position="289"/>
    </location>
</feature>
<gene>
    <name evidence="14" type="ORF">NA56DRAFT_561485</name>
</gene>
<evidence type="ECO:0000256" key="2">
    <source>
        <dbReference type="ARBA" id="ARBA00004123"/>
    </source>
</evidence>
<evidence type="ECO:0000256" key="3">
    <source>
        <dbReference type="ARBA" id="ARBA00004496"/>
    </source>
</evidence>
<dbReference type="InterPro" id="IPR044034">
    <property type="entry name" value="NAC-like_UBA"/>
</dbReference>
<keyword evidence="9" id="KW-0689">Ribosomal protein</keyword>
<dbReference type="GO" id="GO:0005840">
    <property type="term" value="C:ribosome"/>
    <property type="evidence" value="ECO:0007669"/>
    <property type="project" value="UniProtKB-KW"/>
</dbReference>
<evidence type="ECO:0000256" key="5">
    <source>
        <dbReference type="ARBA" id="ARBA00009882"/>
    </source>
</evidence>
<keyword evidence="8" id="KW-0813">Transport</keyword>
<comment type="function">
    <text evidence="1">Component of the ribosome, a large ribonucleoprotein complex responsible for the synthesis of proteins in the cell. The small ribosomal subunit (SSU) binds messenger RNAs (mRNAs) and translates the encoded message by selecting cognate aminoacyl-transfer RNA (tRNA) molecules. The large subunit (LSU) contains the ribosomal catalytic site termed the peptidyl transferase center (PTC), which catalyzes the formation of peptide bonds, thereby polymerizing the amino acids delivered by tRNAs into a polypeptide chain. The nascent polypeptides leave the ribosome through a tunnel in the LSU and interact with protein factors that function in enzymatic processing, targeting, and the membrane insertion of nascent chains at the exit of the ribosomal tunnel.</text>
</comment>
<dbReference type="STRING" id="1745343.A0A2J6QMX7"/>
<keyword evidence="15" id="KW-1185">Reference proteome</keyword>
<proteinExistence type="inferred from homology"/>
<accession>A0A2J6QMX7</accession>
<comment type="similarity">
    <text evidence="4">Belongs to the eukaryotic ribosomal protein eL14 family.</text>
</comment>
<evidence type="ECO:0000256" key="10">
    <source>
        <dbReference type="ARBA" id="ARBA00023274"/>
    </source>
</evidence>
<dbReference type="SMART" id="SM01407">
    <property type="entry name" value="NAC"/>
    <property type="match status" value="1"/>
</dbReference>
<feature type="compositionally biased region" description="Basic and acidic residues" evidence="12">
    <location>
        <begin position="301"/>
        <end position="332"/>
    </location>
</feature>
<dbReference type="FunFam" id="2.20.70.30:FF:000002">
    <property type="entry name" value="Nascent polypeptide-associated complex (NAC), alpha subunit"/>
    <property type="match status" value="1"/>
</dbReference>
<dbReference type="InterPro" id="IPR002715">
    <property type="entry name" value="Nas_poly-pep-assoc_cplx_dom"/>
</dbReference>
<dbReference type="CDD" id="cd14358">
    <property type="entry name" value="UBA_NAC_euk"/>
    <property type="match status" value="1"/>
</dbReference>
<protein>
    <recommendedName>
        <fullName evidence="6">Nascent polypeptide-associated complex subunit alpha</fullName>
    </recommendedName>
    <alternativeName>
        <fullName evidence="11">Alpha-NAC</fullName>
    </alternativeName>
</protein>
<dbReference type="Pfam" id="PF19026">
    <property type="entry name" value="UBA_HYPK"/>
    <property type="match status" value="1"/>
</dbReference>
<evidence type="ECO:0000313" key="14">
    <source>
        <dbReference type="EMBL" id="PMD27622.1"/>
    </source>
</evidence>
<evidence type="ECO:0000256" key="9">
    <source>
        <dbReference type="ARBA" id="ARBA00022980"/>
    </source>
</evidence>
<dbReference type="InterPro" id="IPR002784">
    <property type="entry name" value="Ribosomal_eL14_dom"/>
</dbReference>
<dbReference type="PANTHER" id="PTHR21713">
    <property type="entry name" value="NASCENT POLYPEPTIDE ASSOCIATED COMPLEX ALPHA SUBUNIT-RELATED"/>
    <property type="match status" value="1"/>
</dbReference>
<evidence type="ECO:0000256" key="11">
    <source>
        <dbReference type="ARBA" id="ARBA00030300"/>
    </source>
</evidence>
<dbReference type="InterPro" id="IPR016641">
    <property type="entry name" value="EGD2/NACA0like"/>
</dbReference>
<dbReference type="Pfam" id="PF01929">
    <property type="entry name" value="Ribosomal_L14e"/>
    <property type="match status" value="1"/>
</dbReference>
<dbReference type="GO" id="GO:0006412">
    <property type="term" value="P:translation"/>
    <property type="evidence" value="ECO:0007669"/>
    <property type="project" value="InterPro"/>
</dbReference>
<feature type="compositionally biased region" description="Acidic residues" evidence="12">
    <location>
        <begin position="333"/>
        <end position="344"/>
    </location>
</feature>
<evidence type="ECO:0000259" key="13">
    <source>
        <dbReference type="PROSITE" id="PS51151"/>
    </source>
</evidence>
<feature type="region of interest" description="Disordered" evidence="12">
    <location>
        <begin position="297"/>
        <end position="352"/>
    </location>
</feature>
<reference evidence="14 15" key="1">
    <citation type="submission" date="2016-05" db="EMBL/GenBank/DDBJ databases">
        <title>A degradative enzymes factory behind the ericoid mycorrhizal symbiosis.</title>
        <authorList>
            <consortium name="DOE Joint Genome Institute"/>
            <person name="Martino E."/>
            <person name="Morin E."/>
            <person name="Grelet G."/>
            <person name="Kuo A."/>
            <person name="Kohler A."/>
            <person name="Daghino S."/>
            <person name="Barry K."/>
            <person name="Choi C."/>
            <person name="Cichocki N."/>
            <person name="Clum A."/>
            <person name="Copeland A."/>
            <person name="Hainaut M."/>
            <person name="Haridas S."/>
            <person name="Labutti K."/>
            <person name="Lindquist E."/>
            <person name="Lipzen A."/>
            <person name="Khouja H.-R."/>
            <person name="Murat C."/>
            <person name="Ohm R."/>
            <person name="Olson A."/>
            <person name="Spatafora J."/>
            <person name="Veneault-Fourrey C."/>
            <person name="Henrissat B."/>
            <person name="Grigoriev I."/>
            <person name="Martin F."/>
            <person name="Perotto S."/>
        </authorList>
    </citation>
    <scope>NUCLEOTIDE SEQUENCE [LARGE SCALE GENOMIC DNA]</scope>
    <source>
        <strain evidence="14 15">UAMH 7357</strain>
    </source>
</reference>
<dbReference type="FunFam" id="2.30.30.30:FF:000030">
    <property type="entry name" value="60S ribosomal protein L14"/>
    <property type="match status" value="1"/>
</dbReference>
<organism evidence="14 15">
    <name type="scientific">Hyaloscypha hepaticicola</name>
    <dbReference type="NCBI Taxonomy" id="2082293"/>
    <lineage>
        <taxon>Eukaryota</taxon>
        <taxon>Fungi</taxon>
        <taxon>Dikarya</taxon>
        <taxon>Ascomycota</taxon>
        <taxon>Pezizomycotina</taxon>
        <taxon>Leotiomycetes</taxon>
        <taxon>Helotiales</taxon>
        <taxon>Hyaloscyphaceae</taxon>
        <taxon>Hyaloscypha</taxon>
    </lineage>
</organism>
<dbReference type="OrthoDB" id="1875589at2759"/>
<dbReference type="InterPro" id="IPR038187">
    <property type="entry name" value="NAC_A/B_dom_sf"/>
</dbReference>
<dbReference type="CDD" id="cd23702">
    <property type="entry name" value="eL14"/>
    <property type="match status" value="1"/>
</dbReference>
<dbReference type="EMBL" id="KZ613465">
    <property type="protein sequence ID" value="PMD27622.1"/>
    <property type="molecule type" value="Genomic_DNA"/>
</dbReference>
<evidence type="ECO:0000256" key="6">
    <source>
        <dbReference type="ARBA" id="ARBA00014437"/>
    </source>
</evidence>
<dbReference type="SUPFAM" id="SSF50104">
    <property type="entry name" value="Translation proteins SH3-like domain"/>
    <property type="match status" value="1"/>
</dbReference>
<sequence>MGDAEIKASSWRLVEVGRICLIHGGPSDGKLAAIVEIIDHKRALIDGPSTDTKTAVPRQSISLSQLILTPLVLEKLPRGARTGAVKAQWEKAGIEAKWQESAWAKKRSQKERRRQLTDFERFKVMRLRKQARFEVRKSLAKYSAYEPKPQELRGSAHTNEFLNYLLTFSIADVPPSMSNPRIEELPDDEPTKNVTAEDEGSESSDSEVETGESGLPAGGTIVHSRNEKKARKSIAKLGLTRVPGITRVTLRRPKNILFVINQPEVYKSPTSNTYIVFGEAKIEDLNSQAQASAAQQLAAAEAHDHSGHDHSGHDHSGHDHGKGKAIDTGDDKKDDDEDDGEEVDATGLEDKDIELVMTQASVSRNKAIKALKENDNDIVNSIMALSI</sequence>
<feature type="compositionally biased region" description="Acidic residues" evidence="12">
    <location>
        <begin position="196"/>
        <end position="210"/>
    </location>
</feature>
<evidence type="ECO:0000256" key="8">
    <source>
        <dbReference type="ARBA" id="ARBA00022927"/>
    </source>
</evidence>
<keyword evidence="8" id="KW-0653">Protein transport</keyword>
<dbReference type="GO" id="GO:0005634">
    <property type="term" value="C:nucleus"/>
    <property type="evidence" value="ECO:0007669"/>
    <property type="project" value="UniProtKB-SubCell"/>
</dbReference>
<feature type="region of interest" description="Disordered" evidence="12">
    <location>
        <begin position="177"/>
        <end position="229"/>
    </location>
</feature>
<evidence type="ECO:0000256" key="4">
    <source>
        <dbReference type="ARBA" id="ARBA00006592"/>
    </source>
</evidence>
<dbReference type="InterPro" id="IPR008991">
    <property type="entry name" value="Translation_prot_SH3-like_sf"/>
</dbReference>
<dbReference type="Gene3D" id="1.10.8.10">
    <property type="entry name" value="DNA helicase RuvA subunit, C-terminal domain"/>
    <property type="match status" value="1"/>
</dbReference>
<name>A0A2J6QMX7_9HELO</name>
<evidence type="ECO:0000313" key="15">
    <source>
        <dbReference type="Proteomes" id="UP000235672"/>
    </source>
</evidence>
<dbReference type="InterPro" id="IPR014722">
    <property type="entry name" value="Rib_uL2_dom2"/>
</dbReference>
<evidence type="ECO:0000256" key="12">
    <source>
        <dbReference type="SAM" id="MobiDB-lite"/>
    </source>
</evidence>
<dbReference type="GO" id="GO:0015031">
    <property type="term" value="P:protein transport"/>
    <property type="evidence" value="ECO:0007669"/>
    <property type="project" value="UniProtKB-KW"/>
</dbReference>
<dbReference type="GO" id="GO:0003735">
    <property type="term" value="F:structural constituent of ribosome"/>
    <property type="evidence" value="ECO:0007669"/>
    <property type="project" value="InterPro"/>
</dbReference>
<evidence type="ECO:0000256" key="1">
    <source>
        <dbReference type="ARBA" id="ARBA00004021"/>
    </source>
</evidence>
<dbReference type="Gene3D" id="6.10.250.2270">
    <property type="match status" value="1"/>
</dbReference>
<dbReference type="Gene3D" id="2.20.70.30">
    <property type="entry name" value="Nascent polypeptide-associated complex domain"/>
    <property type="match status" value="1"/>
</dbReference>
<dbReference type="GO" id="GO:1990904">
    <property type="term" value="C:ribonucleoprotein complex"/>
    <property type="evidence" value="ECO:0007669"/>
    <property type="project" value="UniProtKB-KW"/>
</dbReference>
<dbReference type="Pfam" id="PF01849">
    <property type="entry name" value="NAC"/>
    <property type="match status" value="1"/>
</dbReference>
<dbReference type="CDD" id="cd22054">
    <property type="entry name" value="NAC_NACA"/>
    <property type="match status" value="1"/>
</dbReference>
<dbReference type="GO" id="GO:0005854">
    <property type="term" value="C:nascent polypeptide-associated complex"/>
    <property type="evidence" value="ECO:0007669"/>
    <property type="project" value="InterPro"/>
</dbReference>
<keyword evidence="10" id="KW-0687">Ribonucleoprotein</keyword>
<dbReference type="Gene3D" id="2.30.30.30">
    <property type="match status" value="1"/>
</dbReference>